<dbReference type="EC" id="2.7.1.40" evidence="4 14"/>
<dbReference type="InterPro" id="IPR040442">
    <property type="entry name" value="Pyrv_kinase-like_dom_sf"/>
</dbReference>
<keyword evidence="13 16" id="KW-0670">Pyruvate</keyword>
<comment type="catalytic activity">
    <reaction evidence="14">
        <text>pyruvate + ATP = phosphoenolpyruvate + ADP + H(+)</text>
        <dbReference type="Rhea" id="RHEA:18157"/>
        <dbReference type="ChEBI" id="CHEBI:15361"/>
        <dbReference type="ChEBI" id="CHEBI:15378"/>
        <dbReference type="ChEBI" id="CHEBI:30616"/>
        <dbReference type="ChEBI" id="CHEBI:58702"/>
        <dbReference type="ChEBI" id="CHEBI:456216"/>
        <dbReference type="EC" id="2.7.1.40"/>
    </reaction>
</comment>
<feature type="domain" description="Pyruvate kinase barrel" evidence="15">
    <location>
        <begin position="2"/>
        <end position="323"/>
    </location>
</feature>
<dbReference type="GO" id="GO:0000287">
    <property type="term" value="F:magnesium ion binding"/>
    <property type="evidence" value="ECO:0007669"/>
    <property type="project" value="InterPro"/>
</dbReference>
<comment type="cofactor">
    <cofactor evidence="1">
        <name>K(+)</name>
        <dbReference type="ChEBI" id="CHEBI:29103"/>
    </cofactor>
</comment>
<evidence type="ECO:0000256" key="3">
    <source>
        <dbReference type="ARBA" id="ARBA00008663"/>
    </source>
</evidence>
<dbReference type="UniPathway" id="UPA00109">
    <property type="reaction ID" value="UER00188"/>
</dbReference>
<dbReference type="Proteomes" id="UP000306888">
    <property type="component" value="Unassembled WGS sequence"/>
</dbReference>
<dbReference type="EMBL" id="SRYR01000001">
    <property type="protein sequence ID" value="TGY43595.1"/>
    <property type="molecule type" value="Genomic_DNA"/>
</dbReference>
<dbReference type="Pfam" id="PF00224">
    <property type="entry name" value="PK"/>
    <property type="match status" value="1"/>
</dbReference>
<dbReference type="Gene3D" id="2.40.33.10">
    <property type="entry name" value="PK beta-barrel domain-like"/>
    <property type="match status" value="1"/>
</dbReference>
<name>A0A4S2DNC5_9CLOT</name>
<evidence type="ECO:0000256" key="6">
    <source>
        <dbReference type="ARBA" id="ARBA00022679"/>
    </source>
</evidence>
<dbReference type="AlphaFoldDB" id="A0A4S2DNC5"/>
<comment type="pathway">
    <text evidence="2 14">Carbohydrate degradation; glycolysis; pyruvate from D-glyceraldehyde 3-phosphate: step 5/5.</text>
</comment>
<dbReference type="GO" id="GO:0004743">
    <property type="term" value="F:pyruvate kinase activity"/>
    <property type="evidence" value="ECO:0007669"/>
    <property type="project" value="UniProtKB-EC"/>
</dbReference>
<evidence type="ECO:0000259" key="15">
    <source>
        <dbReference type="Pfam" id="PF00224"/>
    </source>
</evidence>
<keyword evidence="8" id="KW-0547">Nucleotide-binding</keyword>
<comment type="similarity">
    <text evidence="3 14">Belongs to the pyruvate kinase family.</text>
</comment>
<evidence type="ECO:0000256" key="1">
    <source>
        <dbReference type="ARBA" id="ARBA00001958"/>
    </source>
</evidence>
<evidence type="ECO:0000256" key="13">
    <source>
        <dbReference type="ARBA" id="ARBA00023317"/>
    </source>
</evidence>
<dbReference type="InterPro" id="IPR001697">
    <property type="entry name" value="Pyr_Knase"/>
</dbReference>
<keyword evidence="7" id="KW-0479">Metal-binding</keyword>
<dbReference type="RefSeq" id="WP_136004049.1">
    <property type="nucleotide sequence ID" value="NZ_SRYR01000001.1"/>
</dbReference>
<dbReference type="SUPFAM" id="SSF51621">
    <property type="entry name" value="Phosphoenolpyruvate/pyruvate domain"/>
    <property type="match status" value="1"/>
</dbReference>
<keyword evidence="12 14" id="KW-0324">Glycolysis</keyword>
<keyword evidence="9 14" id="KW-0418">Kinase</keyword>
<keyword evidence="10" id="KW-0067">ATP-binding</keyword>
<evidence type="ECO:0000256" key="8">
    <source>
        <dbReference type="ARBA" id="ARBA00022741"/>
    </source>
</evidence>
<evidence type="ECO:0000256" key="11">
    <source>
        <dbReference type="ARBA" id="ARBA00022842"/>
    </source>
</evidence>
<evidence type="ECO:0000256" key="4">
    <source>
        <dbReference type="ARBA" id="ARBA00012142"/>
    </source>
</evidence>
<evidence type="ECO:0000256" key="9">
    <source>
        <dbReference type="ARBA" id="ARBA00022777"/>
    </source>
</evidence>
<sequence>MNIIATIGPKTIDKWILKELIEGGVDIIRLNCSHFNKDDFEKVIGNSRDLKRNLHILIDLSGKKIRVSKSLKYIYKVYNNQEIYFCGEDFYSSISFRDMKERRYVPLNIEKKLIERSDIKTISMKDNTMNFEVISVNDGVIKARVIKGGIIREGKGCNIPGLIEEKNYIRKNDVENINFALQNDTDIICQSFVESSDDIKLIKDIIKDKKNKFKIWAKVETVKGIENINEILNEVDTVIIGRGDLVPEAGILEAVRLQDKAIKIIKENNKRVIIATHLLNSMKNGHLATLPEIESIYNFINLGVDGFLLAGETSIGKVPIRTVKFLKSAIEYYNYKDMRG</sequence>
<keyword evidence="11 14" id="KW-0460">Magnesium</keyword>
<keyword evidence="17" id="KW-1185">Reference proteome</keyword>
<dbReference type="InterPro" id="IPR011037">
    <property type="entry name" value="Pyrv_Knase-like_insert_dom_sf"/>
</dbReference>
<dbReference type="GO" id="GO:0016301">
    <property type="term" value="F:kinase activity"/>
    <property type="evidence" value="ECO:0007669"/>
    <property type="project" value="UniProtKB-KW"/>
</dbReference>
<gene>
    <name evidence="16" type="ORF">E5347_01925</name>
</gene>
<dbReference type="PRINTS" id="PR01050">
    <property type="entry name" value="PYRUVTKNASE"/>
</dbReference>
<dbReference type="SUPFAM" id="SSF50800">
    <property type="entry name" value="PK beta-barrel domain-like"/>
    <property type="match status" value="1"/>
</dbReference>
<accession>A0A4S2DNC5</accession>
<comment type="caution">
    <text evidence="16">The sequence shown here is derived from an EMBL/GenBank/DDBJ whole genome shotgun (WGS) entry which is preliminary data.</text>
</comment>
<evidence type="ECO:0000256" key="7">
    <source>
        <dbReference type="ARBA" id="ARBA00022723"/>
    </source>
</evidence>
<keyword evidence="6 14" id="KW-0808">Transferase</keyword>
<dbReference type="GO" id="GO:0030955">
    <property type="term" value="F:potassium ion binding"/>
    <property type="evidence" value="ECO:0007669"/>
    <property type="project" value="InterPro"/>
</dbReference>
<proteinExistence type="inferred from homology"/>
<dbReference type="PANTHER" id="PTHR11817">
    <property type="entry name" value="PYRUVATE KINASE"/>
    <property type="match status" value="1"/>
</dbReference>
<dbReference type="InterPro" id="IPR015813">
    <property type="entry name" value="Pyrv/PenolPyrv_kinase-like_dom"/>
</dbReference>
<evidence type="ECO:0000256" key="5">
    <source>
        <dbReference type="ARBA" id="ARBA00018587"/>
    </source>
</evidence>
<dbReference type="InterPro" id="IPR015793">
    <property type="entry name" value="Pyrv_Knase_brl"/>
</dbReference>
<evidence type="ECO:0000256" key="12">
    <source>
        <dbReference type="ARBA" id="ARBA00023152"/>
    </source>
</evidence>
<evidence type="ECO:0000256" key="2">
    <source>
        <dbReference type="ARBA" id="ARBA00004997"/>
    </source>
</evidence>
<evidence type="ECO:0000256" key="10">
    <source>
        <dbReference type="ARBA" id="ARBA00022840"/>
    </source>
</evidence>
<organism evidence="16 17">
    <name type="scientific">Clostridium sartagoforme</name>
    <dbReference type="NCBI Taxonomy" id="84031"/>
    <lineage>
        <taxon>Bacteria</taxon>
        <taxon>Bacillati</taxon>
        <taxon>Bacillota</taxon>
        <taxon>Clostridia</taxon>
        <taxon>Eubacteriales</taxon>
        <taxon>Clostridiaceae</taxon>
        <taxon>Clostridium</taxon>
    </lineage>
</organism>
<protein>
    <recommendedName>
        <fullName evidence="5 14">Pyruvate kinase</fullName>
        <ecNumber evidence="4 14">2.7.1.40</ecNumber>
    </recommendedName>
</protein>
<evidence type="ECO:0000256" key="14">
    <source>
        <dbReference type="RuleBase" id="RU000504"/>
    </source>
</evidence>
<evidence type="ECO:0000313" key="17">
    <source>
        <dbReference type="Proteomes" id="UP000306888"/>
    </source>
</evidence>
<reference evidence="16 17" key="1">
    <citation type="submission" date="2019-04" db="EMBL/GenBank/DDBJ databases">
        <title>Microbes associate with the intestines of laboratory mice.</title>
        <authorList>
            <person name="Navarre W."/>
            <person name="Wong E."/>
            <person name="Huang K."/>
            <person name="Tropini C."/>
            <person name="Ng K."/>
            <person name="Yu B."/>
        </authorList>
    </citation>
    <scope>NUCLEOTIDE SEQUENCE [LARGE SCALE GENOMIC DNA]</scope>
    <source>
        <strain evidence="16 17">NM50_B9-20</strain>
    </source>
</reference>
<dbReference type="Gene3D" id="3.20.20.60">
    <property type="entry name" value="Phosphoenolpyruvate-binding domains"/>
    <property type="match status" value="1"/>
</dbReference>
<dbReference type="OrthoDB" id="2031270at2"/>
<dbReference type="InterPro" id="IPR015806">
    <property type="entry name" value="Pyrv_Knase_insert_dom_sf"/>
</dbReference>
<dbReference type="GO" id="GO:0005524">
    <property type="term" value="F:ATP binding"/>
    <property type="evidence" value="ECO:0007669"/>
    <property type="project" value="UniProtKB-KW"/>
</dbReference>
<evidence type="ECO:0000313" key="16">
    <source>
        <dbReference type="EMBL" id="TGY43595.1"/>
    </source>
</evidence>